<protein>
    <submittedName>
        <fullName evidence="1">Uncharacterized protein</fullName>
    </submittedName>
</protein>
<dbReference type="Proteomes" id="UP000006038">
    <property type="component" value="Chromosome 5"/>
</dbReference>
<proteinExistence type="predicted"/>
<dbReference type="AlphaFoldDB" id="J3M8D6"/>
<dbReference type="EnsemblPlants" id="OB05G28600.1">
    <property type="protein sequence ID" value="OB05G28600.1"/>
    <property type="gene ID" value="OB05G28600"/>
</dbReference>
<dbReference type="Gramene" id="OB05G28600.1">
    <property type="protein sequence ID" value="OB05G28600.1"/>
    <property type="gene ID" value="OB05G28600"/>
</dbReference>
<sequence>EKQTGHESRTSSGLIPREVWWWWWRPGIPVVQGRADGQQGGGGAGPQGRLLVTSPGLYVREYNVTLVKTRYESTWILTP</sequence>
<accession>J3M8D6</accession>
<dbReference type="HOGENOM" id="CLU_2613052_0_0_1"/>
<evidence type="ECO:0000313" key="2">
    <source>
        <dbReference type="Proteomes" id="UP000006038"/>
    </source>
</evidence>
<evidence type="ECO:0000313" key="1">
    <source>
        <dbReference type="EnsemblPlants" id="OB05G28600.1"/>
    </source>
</evidence>
<organism evidence="1">
    <name type="scientific">Oryza brachyantha</name>
    <name type="common">malo sina</name>
    <dbReference type="NCBI Taxonomy" id="4533"/>
    <lineage>
        <taxon>Eukaryota</taxon>
        <taxon>Viridiplantae</taxon>
        <taxon>Streptophyta</taxon>
        <taxon>Embryophyta</taxon>
        <taxon>Tracheophyta</taxon>
        <taxon>Spermatophyta</taxon>
        <taxon>Magnoliopsida</taxon>
        <taxon>Liliopsida</taxon>
        <taxon>Poales</taxon>
        <taxon>Poaceae</taxon>
        <taxon>BOP clade</taxon>
        <taxon>Oryzoideae</taxon>
        <taxon>Oryzeae</taxon>
        <taxon>Oryzinae</taxon>
        <taxon>Oryza</taxon>
    </lineage>
</organism>
<keyword evidence="2" id="KW-1185">Reference proteome</keyword>
<reference evidence="1" key="2">
    <citation type="submission" date="2013-04" db="UniProtKB">
        <authorList>
            <consortium name="EnsemblPlants"/>
        </authorList>
    </citation>
    <scope>IDENTIFICATION</scope>
</reference>
<name>J3M8D6_ORYBR</name>
<reference evidence="1" key="1">
    <citation type="journal article" date="2013" name="Nat. Commun.">
        <title>Whole-genome sequencing of Oryza brachyantha reveals mechanisms underlying Oryza genome evolution.</title>
        <authorList>
            <person name="Chen J."/>
            <person name="Huang Q."/>
            <person name="Gao D."/>
            <person name="Wang J."/>
            <person name="Lang Y."/>
            <person name="Liu T."/>
            <person name="Li B."/>
            <person name="Bai Z."/>
            <person name="Luis Goicoechea J."/>
            <person name="Liang C."/>
            <person name="Chen C."/>
            <person name="Zhang W."/>
            <person name="Sun S."/>
            <person name="Liao Y."/>
            <person name="Zhang X."/>
            <person name="Yang L."/>
            <person name="Song C."/>
            <person name="Wang M."/>
            <person name="Shi J."/>
            <person name="Liu G."/>
            <person name="Liu J."/>
            <person name="Zhou H."/>
            <person name="Zhou W."/>
            <person name="Yu Q."/>
            <person name="An N."/>
            <person name="Chen Y."/>
            <person name="Cai Q."/>
            <person name="Wang B."/>
            <person name="Liu B."/>
            <person name="Min J."/>
            <person name="Huang Y."/>
            <person name="Wu H."/>
            <person name="Li Z."/>
            <person name="Zhang Y."/>
            <person name="Yin Y."/>
            <person name="Song W."/>
            <person name="Jiang J."/>
            <person name="Jackson S.A."/>
            <person name="Wing R.A."/>
            <person name="Wang J."/>
            <person name="Chen M."/>
        </authorList>
    </citation>
    <scope>NUCLEOTIDE SEQUENCE [LARGE SCALE GENOMIC DNA]</scope>
    <source>
        <strain evidence="1">cv. IRGC 101232</strain>
    </source>
</reference>